<evidence type="ECO:0000313" key="10">
    <source>
        <dbReference type="Ensembl" id="ENSHBUP00000016228.1"/>
    </source>
</evidence>
<evidence type="ECO:0000256" key="1">
    <source>
        <dbReference type="ARBA" id="ARBA00011067"/>
    </source>
</evidence>
<comment type="function">
    <text evidence="7">Exhibits glutathione-dependent thiol transferase activity. Has high dehydroascorbate reductase activity and may contribute to the recycling of ascorbic acid. Participates in the biotransformation of inorganic arsenic and reduces monomethylarsonic acid (MMA).</text>
</comment>
<dbReference type="SUPFAM" id="SSF52833">
    <property type="entry name" value="Thioredoxin-like"/>
    <property type="match status" value="1"/>
</dbReference>
<evidence type="ECO:0000256" key="5">
    <source>
        <dbReference type="ARBA" id="ARBA00048353"/>
    </source>
</evidence>
<comment type="catalytic activity">
    <reaction evidence="5 7">
        <text>methylarsonate + 2 glutathione + H(+) = methylarsonous acid + glutathione disulfide + H2O</text>
        <dbReference type="Rhea" id="RHEA:15969"/>
        <dbReference type="ChEBI" id="CHEBI:15377"/>
        <dbReference type="ChEBI" id="CHEBI:15378"/>
        <dbReference type="ChEBI" id="CHEBI:17826"/>
        <dbReference type="ChEBI" id="CHEBI:33409"/>
        <dbReference type="ChEBI" id="CHEBI:57925"/>
        <dbReference type="ChEBI" id="CHEBI:58297"/>
        <dbReference type="EC" id="1.20.4.2"/>
    </reaction>
</comment>
<evidence type="ECO:0000256" key="2">
    <source>
        <dbReference type="ARBA" id="ARBA00022679"/>
    </source>
</evidence>
<dbReference type="Proteomes" id="UP000264840">
    <property type="component" value="Unplaced"/>
</dbReference>
<dbReference type="InterPro" id="IPR036249">
    <property type="entry name" value="Thioredoxin-like_sf"/>
</dbReference>
<dbReference type="EC" id="2.5.1.18" evidence="7"/>
<evidence type="ECO:0000313" key="11">
    <source>
        <dbReference type="Proteomes" id="UP000264840"/>
    </source>
</evidence>
<dbReference type="STRING" id="8153.ENSHBUP00000016228"/>
<feature type="domain" description="GST N-terminal" evidence="8">
    <location>
        <begin position="57"/>
        <end position="136"/>
    </location>
</feature>
<proteinExistence type="inferred from homology"/>
<comment type="catalytic activity">
    <reaction evidence="6 7">
        <text>L-dehydroascorbate + 2 glutathione = glutathione disulfide + L-ascorbate</text>
        <dbReference type="Rhea" id="RHEA:24424"/>
        <dbReference type="ChEBI" id="CHEBI:38290"/>
        <dbReference type="ChEBI" id="CHEBI:57925"/>
        <dbReference type="ChEBI" id="CHEBI:58297"/>
        <dbReference type="ChEBI" id="CHEBI:58539"/>
        <dbReference type="EC" id="1.8.5.1"/>
    </reaction>
</comment>
<dbReference type="Pfam" id="PF14497">
    <property type="entry name" value="GST_C_3"/>
    <property type="match status" value="1"/>
</dbReference>
<dbReference type="SFLD" id="SFLDG00358">
    <property type="entry name" value="Main_(cytGST)"/>
    <property type="match status" value="1"/>
</dbReference>
<keyword evidence="2 7" id="KW-0808">Transferase</keyword>
<dbReference type="PROSITE" id="PS50404">
    <property type="entry name" value="GST_NTER"/>
    <property type="match status" value="1"/>
</dbReference>
<feature type="domain" description="GST C-terminal" evidence="9">
    <location>
        <begin position="141"/>
        <end position="266"/>
    </location>
</feature>
<dbReference type="InterPro" id="IPR036282">
    <property type="entry name" value="Glutathione-S-Trfase_C_sf"/>
</dbReference>
<protein>
    <recommendedName>
        <fullName evidence="7">Glutathione S-transferase omega</fullName>
        <shortName evidence="7">GSTO</shortName>
        <ecNumber evidence="7">1.20.4.2</ecNumber>
        <ecNumber evidence="7">1.8.5.1</ecNumber>
        <ecNumber evidence="7">2.5.1.18</ecNumber>
    </recommendedName>
    <alternativeName>
        <fullName evidence="7">Glutathione-dependent dehydroascorbate reductase</fullName>
    </alternativeName>
    <alternativeName>
        <fullName evidence="7">Monomethylarsonic acid reductase</fullName>
    </alternativeName>
</protein>
<keyword evidence="11" id="KW-1185">Reference proteome</keyword>
<dbReference type="GO" id="GO:0006749">
    <property type="term" value="P:glutathione metabolic process"/>
    <property type="evidence" value="ECO:0007669"/>
    <property type="project" value="UniProtKB-UniRule"/>
</dbReference>
<dbReference type="SFLD" id="SFLDG01152">
    <property type="entry name" value="Main.3:_Omega-_and_Tau-like"/>
    <property type="match status" value="1"/>
</dbReference>
<dbReference type="InterPro" id="IPR005442">
    <property type="entry name" value="GST_omega"/>
</dbReference>
<sequence>MKAVILDSFFSEWLMKSKNNLMNDPQKSLHLSIFFILVFKLFLFPSGSAAPGPVPKGHIRLYSMRFCPFAQRTRLVLNAKGITYDTVNIHLKDKPDWFLEKNPLGLVPTLETPAGEVIYESPITCEYLDEVYPEKKLLPSSPFAKAQQKMMLEHFSKVTPYFYKIPMGRRNGEDVSGLEAELKEKLAKLSKDLANKKTKFFGGDSITMIDYMMWPWFERLVTFELQHCLDGTPELKKWTERMREDPAVKATMYSTDTYKAFYKTYVDGKPDYDYGL</sequence>
<dbReference type="InterPro" id="IPR045073">
    <property type="entry name" value="Omega/Tau-like"/>
</dbReference>
<dbReference type="GO" id="GO:0050610">
    <property type="term" value="F:methylarsonate reductase activity"/>
    <property type="evidence" value="ECO:0007669"/>
    <property type="project" value="UniProtKB-UniRule"/>
</dbReference>
<dbReference type="CDD" id="cd03055">
    <property type="entry name" value="GST_N_Omega"/>
    <property type="match status" value="1"/>
</dbReference>
<dbReference type="Gene3D" id="3.40.30.10">
    <property type="entry name" value="Glutaredoxin"/>
    <property type="match status" value="1"/>
</dbReference>
<evidence type="ECO:0000259" key="9">
    <source>
        <dbReference type="PROSITE" id="PS50405"/>
    </source>
</evidence>
<dbReference type="GO" id="GO:0004364">
    <property type="term" value="F:glutathione transferase activity"/>
    <property type="evidence" value="ECO:0007669"/>
    <property type="project" value="UniProtKB-UniRule"/>
</dbReference>
<dbReference type="InterPro" id="IPR010987">
    <property type="entry name" value="Glutathione-S-Trfase_C-like"/>
</dbReference>
<keyword evidence="3 7" id="KW-0560">Oxidoreductase</keyword>
<dbReference type="Gene3D" id="1.20.1050.10">
    <property type="match status" value="1"/>
</dbReference>
<dbReference type="EC" id="1.20.4.2" evidence="7"/>
<dbReference type="InterPro" id="IPR004046">
    <property type="entry name" value="GST_C"/>
</dbReference>
<dbReference type="PRINTS" id="PR01625">
    <property type="entry name" value="GSTRNSFRASEO"/>
</dbReference>
<evidence type="ECO:0000256" key="3">
    <source>
        <dbReference type="ARBA" id="ARBA00023002"/>
    </source>
</evidence>
<dbReference type="PANTHER" id="PTHR43968:SF6">
    <property type="entry name" value="GLUTATHIONE S-TRANSFERASE OMEGA"/>
    <property type="match status" value="1"/>
</dbReference>
<dbReference type="GO" id="GO:0005737">
    <property type="term" value="C:cytoplasm"/>
    <property type="evidence" value="ECO:0007669"/>
    <property type="project" value="InterPro"/>
</dbReference>
<dbReference type="GeneTree" id="ENSGT00940000163896"/>
<dbReference type="FunFam" id="3.40.30.10:FF:000123">
    <property type="entry name" value="Glutathione transferase o1"/>
    <property type="match status" value="1"/>
</dbReference>
<name>A0A3Q2VUT8_HAPBU</name>
<dbReference type="EC" id="1.8.5.1" evidence="7"/>
<dbReference type="Pfam" id="PF13417">
    <property type="entry name" value="GST_N_3"/>
    <property type="match status" value="1"/>
</dbReference>
<dbReference type="Ensembl" id="ENSHBUT00000034122.1">
    <property type="protein sequence ID" value="ENSHBUP00000016228.1"/>
    <property type="gene ID" value="ENSHBUG00000018181.1"/>
</dbReference>
<dbReference type="InterPro" id="IPR050983">
    <property type="entry name" value="GST_Omega/HSP26"/>
</dbReference>
<comment type="catalytic activity">
    <reaction evidence="4 7">
        <text>RX + glutathione = an S-substituted glutathione + a halide anion + H(+)</text>
        <dbReference type="Rhea" id="RHEA:16437"/>
        <dbReference type="ChEBI" id="CHEBI:15378"/>
        <dbReference type="ChEBI" id="CHEBI:16042"/>
        <dbReference type="ChEBI" id="CHEBI:17792"/>
        <dbReference type="ChEBI" id="CHEBI:57925"/>
        <dbReference type="ChEBI" id="CHEBI:90779"/>
        <dbReference type="EC" id="2.5.1.18"/>
    </reaction>
</comment>
<dbReference type="CDD" id="cd03184">
    <property type="entry name" value="GST_C_Omega"/>
    <property type="match status" value="1"/>
</dbReference>
<comment type="similarity">
    <text evidence="1 7">Belongs to the GST superfamily. Omega family.</text>
</comment>
<evidence type="ECO:0000256" key="4">
    <source>
        <dbReference type="ARBA" id="ARBA00047960"/>
    </source>
</evidence>
<evidence type="ECO:0000256" key="6">
    <source>
        <dbReference type="ARBA" id="ARBA00049544"/>
    </source>
</evidence>
<dbReference type="PANTHER" id="PTHR43968">
    <property type="match status" value="1"/>
</dbReference>
<dbReference type="InterPro" id="IPR004045">
    <property type="entry name" value="Glutathione_S-Trfase_N"/>
</dbReference>
<reference evidence="10" key="2">
    <citation type="submission" date="2025-09" db="UniProtKB">
        <authorList>
            <consortium name="Ensembl"/>
        </authorList>
    </citation>
    <scope>IDENTIFICATION</scope>
</reference>
<dbReference type="SFLD" id="SFLDS00019">
    <property type="entry name" value="Glutathione_Transferase_(cytos"/>
    <property type="match status" value="1"/>
</dbReference>
<evidence type="ECO:0000259" key="8">
    <source>
        <dbReference type="PROSITE" id="PS50404"/>
    </source>
</evidence>
<dbReference type="AlphaFoldDB" id="A0A3Q2VUT8"/>
<evidence type="ECO:0000256" key="7">
    <source>
        <dbReference type="RuleBase" id="RU368071"/>
    </source>
</evidence>
<dbReference type="GO" id="GO:0045174">
    <property type="term" value="F:glutathione dehydrogenase (ascorbate) activity"/>
    <property type="evidence" value="ECO:0007669"/>
    <property type="project" value="UniProtKB-UniRule"/>
</dbReference>
<accession>A0A3Q2VUT8</accession>
<dbReference type="PROSITE" id="PS50405">
    <property type="entry name" value="GST_CTER"/>
    <property type="match status" value="1"/>
</dbReference>
<reference evidence="10" key="1">
    <citation type="submission" date="2025-08" db="UniProtKB">
        <authorList>
            <consortium name="Ensembl"/>
        </authorList>
    </citation>
    <scope>IDENTIFICATION</scope>
</reference>
<dbReference type="SUPFAM" id="SSF47616">
    <property type="entry name" value="GST C-terminal domain-like"/>
    <property type="match status" value="1"/>
</dbReference>
<organism evidence="10 11">
    <name type="scientific">Haplochromis burtoni</name>
    <name type="common">Burton's mouthbrooder</name>
    <name type="synonym">Chromis burtoni</name>
    <dbReference type="NCBI Taxonomy" id="8153"/>
    <lineage>
        <taxon>Eukaryota</taxon>
        <taxon>Metazoa</taxon>
        <taxon>Chordata</taxon>
        <taxon>Craniata</taxon>
        <taxon>Vertebrata</taxon>
        <taxon>Euteleostomi</taxon>
        <taxon>Actinopterygii</taxon>
        <taxon>Neopterygii</taxon>
        <taxon>Teleostei</taxon>
        <taxon>Neoteleostei</taxon>
        <taxon>Acanthomorphata</taxon>
        <taxon>Ovalentaria</taxon>
        <taxon>Cichlomorphae</taxon>
        <taxon>Cichliformes</taxon>
        <taxon>Cichlidae</taxon>
        <taxon>African cichlids</taxon>
        <taxon>Pseudocrenilabrinae</taxon>
        <taxon>Haplochromini</taxon>
        <taxon>Haplochromis</taxon>
    </lineage>
</organism>
<dbReference type="InterPro" id="IPR040079">
    <property type="entry name" value="Glutathione_S-Trfase"/>
</dbReference>
<dbReference type="FunFam" id="1.20.1050.10:FF:000009">
    <property type="entry name" value="Glutathione S-transferase omega-1"/>
    <property type="match status" value="1"/>
</dbReference>